<dbReference type="AlphaFoldDB" id="A0A1T4YXA4"/>
<keyword evidence="5" id="KW-0560">Oxidoreductase</keyword>
<reference evidence="9" key="1">
    <citation type="submission" date="2017-02" db="EMBL/GenBank/DDBJ databases">
        <authorList>
            <person name="Varghese N."/>
            <person name="Submissions S."/>
        </authorList>
    </citation>
    <scope>NUCLEOTIDE SEQUENCE [LARGE SCALE GENOMIC DNA]</scope>
    <source>
        <strain evidence="9">9H-4</strain>
    </source>
</reference>
<dbReference type="InterPro" id="IPR036250">
    <property type="entry name" value="AcylCo_DH-like_C"/>
</dbReference>
<proteinExistence type="inferred from homology"/>
<protein>
    <submittedName>
        <fullName evidence="8">Acyl-CoA dehydrogenase</fullName>
    </submittedName>
</protein>
<dbReference type="InterPro" id="IPR009100">
    <property type="entry name" value="AcylCoA_DH/oxidase_NM_dom_sf"/>
</dbReference>
<dbReference type="PANTHER" id="PTHR43884:SF20">
    <property type="entry name" value="ACYL-COA DEHYDROGENASE FADE28"/>
    <property type="match status" value="1"/>
</dbReference>
<accession>A0A1T4YXA4</accession>
<keyword evidence="4" id="KW-0274">FAD</keyword>
<dbReference type="RefSeq" id="WP_078699321.1">
    <property type="nucleotide sequence ID" value="NZ_LT796768.1"/>
</dbReference>
<dbReference type="EMBL" id="LT796768">
    <property type="protein sequence ID" value="SKB06188.1"/>
    <property type="molecule type" value="Genomic_DNA"/>
</dbReference>
<keyword evidence="9" id="KW-1185">Reference proteome</keyword>
<evidence type="ECO:0000259" key="7">
    <source>
        <dbReference type="Pfam" id="PF02771"/>
    </source>
</evidence>
<dbReference type="Gene3D" id="2.40.110.10">
    <property type="entry name" value="Butyryl-CoA Dehydrogenase, subunit A, domain 2"/>
    <property type="match status" value="1"/>
</dbReference>
<evidence type="ECO:0000256" key="3">
    <source>
        <dbReference type="ARBA" id="ARBA00022630"/>
    </source>
</evidence>
<dbReference type="Pfam" id="PF00441">
    <property type="entry name" value="Acyl-CoA_dh_1"/>
    <property type="match status" value="1"/>
</dbReference>
<comment type="cofactor">
    <cofactor evidence="1">
        <name>FAD</name>
        <dbReference type="ChEBI" id="CHEBI:57692"/>
    </cofactor>
</comment>
<dbReference type="Gene3D" id="1.10.540.10">
    <property type="entry name" value="Acyl-CoA dehydrogenase/oxidase, N-terminal domain"/>
    <property type="match status" value="1"/>
</dbReference>
<dbReference type="Proteomes" id="UP000191040">
    <property type="component" value="Chromosome I"/>
</dbReference>
<dbReference type="OrthoDB" id="7328575at2"/>
<dbReference type="Pfam" id="PF02771">
    <property type="entry name" value="Acyl-CoA_dh_N"/>
    <property type="match status" value="1"/>
</dbReference>
<keyword evidence="3" id="KW-0285">Flavoprotein</keyword>
<dbReference type="SUPFAM" id="SSF56645">
    <property type="entry name" value="Acyl-CoA dehydrogenase NM domain-like"/>
    <property type="match status" value="1"/>
</dbReference>
<evidence type="ECO:0000313" key="9">
    <source>
        <dbReference type="Proteomes" id="UP000191040"/>
    </source>
</evidence>
<dbReference type="Gene3D" id="1.20.140.10">
    <property type="entry name" value="Butyryl-CoA Dehydrogenase, subunit A, domain 3"/>
    <property type="match status" value="1"/>
</dbReference>
<evidence type="ECO:0000313" key="8">
    <source>
        <dbReference type="EMBL" id="SKB06188.1"/>
    </source>
</evidence>
<dbReference type="GO" id="GO:0003995">
    <property type="term" value="F:acyl-CoA dehydrogenase activity"/>
    <property type="evidence" value="ECO:0007669"/>
    <property type="project" value="TreeGrafter"/>
</dbReference>
<evidence type="ECO:0000256" key="4">
    <source>
        <dbReference type="ARBA" id="ARBA00022827"/>
    </source>
</evidence>
<evidence type="ECO:0000256" key="5">
    <source>
        <dbReference type="ARBA" id="ARBA00023002"/>
    </source>
</evidence>
<dbReference type="STRING" id="1736691.SAMN06295964_1217"/>
<dbReference type="InterPro" id="IPR009075">
    <property type="entry name" value="AcylCo_DH/oxidase_C"/>
</dbReference>
<dbReference type="InterPro" id="IPR037069">
    <property type="entry name" value="AcylCoA_DH/ox_N_sf"/>
</dbReference>
<organism evidence="8 9">
    <name type="scientific">Aeromicrobium choanae</name>
    <dbReference type="NCBI Taxonomy" id="1736691"/>
    <lineage>
        <taxon>Bacteria</taxon>
        <taxon>Bacillati</taxon>
        <taxon>Actinomycetota</taxon>
        <taxon>Actinomycetes</taxon>
        <taxon>Propionibacteriales</taxon>
        <taxon>Nocardioidaceae</taxon>
        <taxon>Aeromicrobium</taxon>
    </lineage>
</organism>
<dbReference type="PANTHER" id="PTHR43884">
    <property type="entry name" value="ACYL-COA DEHYDROGENASE"/>
    <property type="match status" value="1"/>
</dbReference>
<gene>
    <name evidence="8" type="ORF">SAMN06295964_1217</name>
</gene>
<comment type="similarity">
    <text evidence="2">Belongs to the acyl-CoA dehydrogenase family.</text>
</comment>
<evidence type="ECO:0000259" key="6">
    <source>
        <dbReference type="Pfam" id="PF00441"/>
    </source>
</evidence>
<sequence>MTTTQDAVAREQQDLADFRRSVRSFLAAHGDPDRVPDFGTDRDVSAVAATWRRGCAELGLAGLGVPEAFGGDGAALAYQVIAWEEAGRVVSPLPLTTTALAIALLLATDDLEGQEAWLPGIARGDTIVVPALQERAHDWSLDLLDTRAEKRDGGWRLEGAKDWVVDLDVADVVLVWAGTDDGPGLFAVEASAPGLRRETVPSLDPTRGLGRLELSGAPAQPVGRPGAISAEPALLVGALALAAEQLGVASRALESAVAYATERTQFGRPIGSFQAIKHLLADRYVEVEALSASVHQTARATDAGDPRARLLTHLCQAVGSDVALAAAGASVQVHGGLGFTWEHTAQLFFKRATFDRQWLGTPDHHRERIARLTLDSNE</sequence>
<dbReference type="CDD" id="cd00567">
    <property type="entry name" value="ACAD"/>
    <property type="match status" value="1"/>
</dbReference>
<feature type="domain" description="Acyl-CoA dehydrogenase/oxidase N-terminal" evidence="7">
    <location>
        <begin position="15"/>
        <end position="125"/>
    </location>
</feature>
<dbReference type="InterPro" id="IPR013786">
    <property type="entry name" value="AcylCoA_DH/ox_N"/>
</dbReference>
<dbReference type="SUPFAM" id="SSF47203">
    <property type="entry name" value="Acyl-CoA dehydrogenase C-terminal domain-like"/>
    <property type="match status" value="1"/>
</dbReference>
<evidence type="ECO:0000256" key="2">
    <source>
        <dbReference type="ARBA" id="ARBA00009347"/>
    </source>
</evidence>
<dbReference type="InterPro" id="IPR046373">
    <property type="entry name" value="Acyl-CoA_Oxase/DH_mid-dom_sf"/>
</dbReference>
<feature type="domain" description="Acyl-CoA dehydrogenase/oxidase C-terminal" evidence="6">
    <location>
        <begin position="230"/>
        <end position="371"/>
    </location>
</feature>
<evidence type="ECO:0000256" key="1">
    <source>
        <dbReference type="ARBA" id="ARBA00001974"/>
    </source>
</evidence>
<dbReference type="GO" id="GO:0050660">
    <property type="term" value="F:flavin adenine dinucleotide binding"/>
    <property type="evidence" value="ECO:0007669"/>
    <property type="project" value="InterPro"/>
</dbReference>
<name>A0A1T4YXA4_9ACTN</name>